<feature type="region of interest" description="Disordered" evidence="1">
    <location>
        <begin position="1"/>
        <end position="37"/>
    </location>
</feature>
<evidence type="ECO:0000256" key="1">
    <source>
        <dbReference type="SAM" id="MobiDB-lite"/>
    </source>
</evidence>
<feature type="region of interest" description="Disordered" evidence="1">
    <location>
        <begin position="57"/>
        <end position="80"/>
    </location>
</feature>
<comment type="caution">
    <text evidence="2">The sequence shown here is derived from an EMBL/GenBank/DDBJ whole genome shotgun (WGS) entry which is preliminary data.</text>
</comment>
<organism evidence="2 3">
    <name type="scientific">Mikania micrantha</name>
    <name type="common">bitter vine</name>
    <dbReference type="NCBI Taxonomy" id="192012"/>
    <lineage>
        <taxon>Eukaryota</taxon>
        <taxon>Viridiplantae</taxon>
        <taxon>Streptophyta</taxon>
        <taxon>Embryophyta</taxon>
        <taxon>Tracheophyta</taxon>
        <taxon>Spermatophyta</taxon>
        <taxon>Magnoliopsida</taxon>
        <taxon>eudicotyledons</taxon>
        <taxon>Gunneridae</taxon>
        <taxon>Pentapetalae</taxon>
        <taxon>asterids</taxon>
        <taxon>campanulids</taxon>
        <taxon>Asterales</taxon>
        <taxon>Asteraceae</taxon>
        <taxon>Asteroideae</taxon>
        <taxon>Heliantheae alliance</taxon>
        <taxon>Eupatorieae</taxon>
        <taxon>Mikania</taxon>
    </lineage>
</organism>
<feature type="compositionally biased region" description="Basic and acidic residues" evidence="1">
    <location>
        <begin position="57"/>
        <end position="67"/>
    </location>
</feature>
<name>A0A5N6M3R6_9ASTR</name>
<gene>
    <name evidence="2" type="ORF">E3N88_35443</name>
</gene>
<dbReference type="OrthoDB" id="1740628at2759"/>
<accession>A0A5N6M3R6</accession>
<reference evidence="2 3" key="1">
    <citation type="submission" date="2019-05" db="EMBL/GenBank/DDBJ databases">
        <title>Mikania micrantha, genome provides insights into the molecular mechanism of rapid growth.</title>
        <authorList>
            <person name="Liu B."/>
        </authorList>
    </citation>
    <scope>NUCLEOTIDE SEQUENCE [LARGE SCALE GENOMIC DNA]</scope>
    <source>
        <strain evidence="2">NLD-2019</strain>
        <tissue evidence="2">Leaf</tissue>
    </source>
</reference>
<sequence>MPPKQLSGSQKRKKRKRDEEMRRSQSGAMYKFMNKSHVEEHVEEHVKVVLEDIEEEQHVEGEKHVQVETEETEEQQHVEENVNRNPIDIFDPIRWEGLTSDDIKLLIEKGPKRDTSIVYGPYDVCGPSGRRFSTALFTRTLSNMEKAELRTAGHRFAGLGVNLSRSIDSFLDPA</sequence>
<dbReference type="Proteomes" id="UP000326396">
    <property type="component" value="Linkage Group LG7"/>
</dbReference>
<proteinExistence type="predicted"/>
<keyword evidence="3" id="KW-1185">Reference proteome</keyword>
<protein>
    <submittedName>
        <fullName evidence="2">Uncharacterized protein</fullName>
    </submittedName>
</protein>
<dbReference type="AlphaFoldDB" id="A0A5N6M3R6"/>
<evidence type="ECO:0000313" key="2">
    <source>
        <dbReference type="EMBL" id="KAD3067563.1"/>
    </source>
</evidence>
<evidence type="ECO:0000313" key="3">
    <source>
        <dbReference type="Proteomes" id="UP000326396"/>
    </source>
</evidence>
<dbReference type="EMBL" id="SZYD01000017">
    <property type="protein sequence ID" value="KAD3067563.1"/>
    <property type="molecule type" value="Genomic_DNA"/>
</dbReference>